<dbReference type="PANTHER" id="PTHR14815">
    <property type="entry name" value="DDB1- AND CUL4-ASSOCIATED FACTOR 17"/>
    <property type="match status" value="1"/>
</dbReference>
<keyword evidence="3" id="KW-0732">Signal</keyword>
<dbReference type="GO" id="GO:0080008">
    <property type="term" value="C:Cul4-RING E3 ubiquitin ligase complex"/>
    <property type="evidence" value="ECO:0007669"/>
    <property type="project" value="TreeGrafter"/>
</dbReference>
<evidence type="ECO:0000256" key="2">
    <source>
        <dbReference type="SAM" id="Phobius"/>
    </source>
</evidence>
<protein>
    <recommendedName>
        <fullName evidence="6">DDB1-and CUL4-associated factor 17</fullName>
    </recommendedName>
</protein>
<evidence type="ECO:0008006" key="6">
    <source>
        <dbReference type="Google" id="ProtNLM"/>
    </source>
</evidence>
<dbReference type="PANTHER" id="PTHR14815:SF2">
    <property type="entry name" value="DDB1- AND CUL4-ASSOCIATED FACTOR 17"/>
    <property type="match status" value="1"/>
</dbReference>
<evidence type="ECO:0000256" key="3">
    <source>
        <dbReference type="SAM" id="SignalP"/>
    </source>
</evidence>
<dbReference type="AlphaFoldDB" id="A0AAN8JPP0"/>
<keyword evidence="2" id="KW-1133">Transmembrane helix</keyword>
<dbReference type="GO" id="GO:0016567">
    <property type="term" value="P:protein ubiquitination"/>
    <property type="evidence" value="ECO:0007669"/>
    <property type="project" value="InterPro"/>
</dbReference>
<feature type="chain" id="PRO_5042961714" description="DDB1-and CUL4-associated factor 17" evidence="3">
    <location>
        <begin position="33"/>
        <end position="587"/>
    </location>
</feature>
<dbReference type="InterPro" id="IPR031620">
    <property type="entry name" value="DCAF17"/>
</dbReference>
<feature type="region of interest" description="Disordered" evidence="1">
    <location>
        <begin position="560"/>
        <end position="587"/>
    </location>
</feature>
<keyword evidence="2" id="KW-0812">Transmembrane</keyword>
<feature type="transmembrane region" description="Helical" evidence="2">
    <location>
        <begin position="266"/>
        <end position="290"/>
    </location>
</feature>
<evidence type="ECO:0000313" key="5">
    <source>
        <dbReference type="Proteomes" id="UP001347796"/>
    </source>
</evidence>
<accession>A0AAN8JPP0</accession>
<organism evidence="4 5">
    <name type="scientific">Patella caerulea</name>
    <name type="common">Rayed Mediterranean limpet</name>
    <dbReference type="NCBI Taxonomy" id="87958"/>
    <lineage>
        <taxon>Eukaryota</taxon>
        <taxon>Metazoa</taxon>
        <taxon>Spiralia</taxon>
        <taxon>Lophotrochozoa</taxon>
        <taxon>Mollusca</taxon>
        <taxon>Gastropoda</taxon>
        <taxon>Patellogastropoda</taxon>
        <taxon>Patelloidea</taxon>
        <taxon>Patellidae</taxon>
        <taxon>Patella</taxon>
    </lineage>
</organism>
<proteinExistence type="predicted"/>
<gene>
    <name evidence="4" type="ORF">SNE40_015723</name>
</gene>
<dbReference type="Proteomes" id="UP001347796">
    <property type="component" value="Unassembled WGS sequence"/>
</dbReference>
<keyword evidence="5" id="KW-1185">Reference proteome</keyword>
<sequence length="587" mass="67361">METMYGLTQHGRVHFGLLINHCIVFFLDVVQCNYLEIEVPGLCSVSVVLQTMSCTKRTCSTSESICLHLLQREYSAGNSYRRNLKILKNIICKGKTTFRKVWEKHSTKHISTEGSNIFFDNYRYFYNGNTISCSPRLVYTLPPVPTNRKIEDALICHTTQECLHLSRLYHHDCLITITANNHLRLYNLTSGEVLHDLYLSSHLNFRELSWSVDQETLVIRSTHNKMSAFARQAGVTVSIVMVLAVFDVNPLQFIGMIEIDKRTWGAGVLDSMIIGGILIIMYQSGFVKFFNFEDIVKKYRTDTDKYMVNGVYTNGIPINIKVTECPPVLFEVKCSQHNVQFGGFPWHFIITPHGSLGCFLVYSFIDRQVIEGGHLDLDNNSIELDKAIFHGDESGRILHIGHDTVRVLEIVSGRGQKTHLKKDFEIVIKDEDSEKENKCKSDLPTVTSSGRKIKKRWIQDELCEENNNITVYHVDYENELDVLLVSCVVSGAEVTKGYLDLYDNYTGLLLHRIQLIEPYHEFNEHKVHMDKDTIIHIVKARSSKFVCTVYKLFGQTDNKSEIHADNDTPNENLRMTGLNRRSRSRTR</sequence>
<comment type="caution">
    <text evidence="4">The sequence shown here is derived from an EMBL/GenBank/DDBJ whole genome shotgun (WGS) entry which is preliminary data.</text>
</comment>
<evidence type="ECO:0000256" key="1">
    <source>
        <dbReference type="SAM" id="MobiDB-lite"/>
    </source>
</evidence>
<dbReference type="EMBL" id="JAZGQO010000010">
    <property type="protein sequence ID" value="KAK6177668.1"/>
    <property type="molecule type" value="Genomic_DNA"/>
</dbReference>
<name>A0AAN8JPP0_PATCE</name>
<evidence type="ECO:0000313" key="4">
    <source>
        <dbReference type="EMBL" id="KAK6177668.1"/>
    </source>
</evidence>
<reference evidence="4 5" key="1">
    <citation type="submission" date="2024-01" db="EMBL/GenBank/DDBJ databases">
        <title>The genome of the rayed Mediterranean limpet Patella caerulea (Linnaeus, 1758).</title>
        <authorList>
            <person name="Anh-Thu Weber A."/>
            <person name="Halstead-Nussloch G."/>
        </authorList>
    </citation>
    <scope>NUCLEOTIDE SEQUENCE [LARGE SCALE GENOMIC DNA]</scope>
    <source>
        <strain evidence="4">AATW-2023a</strain>
        <tissue evidence="4">Whole specimen</tissue>
    </source>
</reference>
<feature type="transmembrane region" description="Helical" evidence="2">
    <location>
        <begin position="228"/>
        <end position="246"/>
    </location>
</feature>
<keyword evidence="2" id="KW-0472">Membrane</keyword>
<feature type="signal peptide" evidence="3">
    <location>
        <begin position="1"/>
        <end position="32"/>
    </location>
</feature>
<dbReference type="Pfam" id="PF15802">
    <property type="entry name" value="DCAF17"/>
    <property type="match status" value="1"/>
</dbReference>